<accession>A0A9D5AQK6</accession>
<feature type="non-terminal residue" evidence="3">
    <location>
        <position position="123"/>
    </location>
</feature>
<gene>
    <name evidence="3" type="ORF">KIW84_040252</name>
</gene>
<evidence type="ECO:0000256" key="1">
    <source>
        <dbReference type="SAM" id="MobiDB-lite"/>
    </source>
</evidence>
<dbReference type="PANTHER" id="PTHR45270">
    <property type="entry name" value="OS03G0832900 PROTEIN"/>
    <property type="match status" value="1"/>
</dbReference>
<dbReference type="AlphaFoldDB" id="A0A9D5AQK6"/>
<dbReference type="Proteomes" id="UP001058974">
    <property type="component" value="Chromosome 4"/>
</dbReference>
<dbReference type="CDD" id="cd06257">
    <property type="entry name" value="DnaJ"/>
    <property type="match status" value="1"/>
</dbReference>
<dbReference type="InterPro" id="IPR036869">
    <property type="entry name" value="J_dom_sf"/>
</dbReference>
<comment type="caution">
    <text evidence="3">The sequence shown here is derived from an EMBL/GenBank/DDBJ whole genome shotgun (WGS) entry which is preliminary data.</text>
</comment>
<feature type="region of interest" description="Disordered" evidence="1">
    <location>
        <begin position="98"/>
        <end position="123"/>
    </location>
</feature>
<dbReference type="EMBL" id="JAMSHJ010000004">
    <property type="protein sequence ID" value="KAI5414710.1"/>
    <property type="molecule type" value="Genomic_DNA"/>
</dbReference>
<dbReference type="PROSITE" id="PS50076">
    <property type="entry name" value="DNAJ_2"/>
    <property type="match status" value="1"/>
</dbReference>
<dbReference type="Pfam" id="PF00226">
    <property type="entry name" value="DnaJ"/>
    <property type="match status" value="1"/>
</dbReference>
<dbReference type="PRINTS" id="PR00625">
    <property type="entry name" value="JDOMAIN"/>
</dbReference>
<feature type="compositionally biased region" description="Basic and acidic residues" evidence="1">
    <location>
        <begin position="98"/>
        <end position="107"/>
    </location>
</feature>
<name>A0A9D5AQK6_PEA</name>
<dbReference type="Gramene" id="Psat04G0025200-T2">
    <property type="protein sequence ID" value="KAI5414710.1"/>
    <property type="gene ID" value="KIW84_040252"/>
</dbReference>
<feature type="domain" description="J" evidence="2">
    <location>
        <begin position="34"/>
        <end position="101"/>
    </location>
</feature>
<evidence type="ECO:0000313" key="3">
    <source>
        <dbReference type="EMBL" id="KAI5414710.1"/>
    </source>
</evidence>
<feature type="compositionally biased region" description="Polar residues" evidence="1">
    <location>
        <begin position="112"/>
        <end position="123"/>
    </location>
</feature>
<keyword evidence="4" id="KW-1185">Reference proteome</keyword>
<protein>
    <submittedName>
        <fullName evidence="3">Bifunctional aspartokinase/homoserine dehydrogenase 1</fullName>
    </submittedName>
</protein>
<sequence>ASVVDKQKELLVNKVVREQTNSIDEMRRILKSLNHYEALGFNRHKKIDAAVLKKEYRKKAMLVHPDKNMGSSMSSESFKKLQCAYKVLADSVKKRDYDEQLRKEESMAKSVCQKSHSSSHQDN</sequence>
<dbReference type="Gene3D" id="1.10.287.110">
    <property type="entry name" value="DnaJ domain"/>
    <property type="match status" value="1"/>
</dbReference>
<feature type="non-terminal residue" evidence="3">
    <location>
        <position position="1"/>
    </location>
</feature>
<organism evidence="3 4">
    <name type="scientific">Pisum sativum</name>
    <name type="common">Garden pea</name>
    <name type="synonym">Lathyrus oleraceus</name>
    <dbReference type="NCBI Taxonomy" id="3888"/>
    <lineage>
        <taxon>Eukaryota</taxon>
        <taxon>Viridiplantae</taxon>
        <taxon>Streptophyta</taxon>
        <taxon>Embryophyta</taxon>
        <taxon>Tracheophyta</taxon>
        <taxon>Spermatophyta</taxon>
        <taxon>Magnoliopsida</taxon>
        <taxon>eudicotyledons</taxon>
        <taxon>Gunneridae</taxon>
        <taxon>Pentapetalae</taxon>
        <taxon>rosids</taxon>
        <taxon>fabids</taxon>
        <taxon>Fabales</taxon>
        <taxon>Fabaceae</taxon>
        <taxon>Papilionoideae</taxon>
        <taxon>50 kb inversion clade</taxon>
        <taxon>NPAAA clade</taxon>
        <taxon>Hologalegina</taxon>
        <taxon>IRL clade</taxon>
        <taxon>Fabeae</taxon>
        <taxon>Lathyrus</taxon>
    </lineage>
</organism>
<proteinExistence type="predicted"/>
<dbReference type="SUPFAM" id="SSF46565">
    <property type="entry name" value="Chaperone J-domain"/>
    <property type="match status" value="1"/>
</dbReference>
<reference evidence="3 4" key="1">
    <citation type="journal article" date="2022" name="Nat. Genet.">
        <title>Improved pea reference genome and pan-genome highlight genomic features and evolutionary characteristics.</title>
        <authorList>
            <person name="Yang T."/>
            <person name="Liu R."/>
            <person name="Luo Y."/>
            <person name="Hu S."/>
            <person name="Wang D."/>
            <person name="Wang C."/>
            <person name="Pandey M.K."/>
            <person name="Ge S."/>
            <person name="Xu Q."/>
            <person name="Li N."/>
            <person name="Li G."/>
            <person name="Huang Y."/>
            <person name="Saxena R.K."/>
            <person name="Ji Y."/>
            <person name="Li M."/>
            <person name="Yan X."/>
            <person name="He Y."/>
            <person name="Liu Y."/>
            <person name="Wang X."/>
            <person name="Xiang C."/>
            <person name="Varshney R.K."/>
            <person name="Ding H."/>
            <person name="Gao S."/>
            <person name="Zong X."/>
        </authorList>
    </citation>
    <scope>NUCLEOTIDE SEQUENCE [LARGE SCALE GENOMIC DNA]</scope>
    <source>
        <strain evidence="3 4">cv. Zhongwan 6</strain>
    </source>
</reference>
<dbReference type="InterPro" id="IPR001623">
    <property type="entry name" value="DnaJ_domain"/>
</dbReference>
<dbReference type="SMART" id="SM00271">
    <property type="entry name" value="DnaJ"/>
    <property type="match status" value="1"/>
</dbReference>
<dbReference type="PANTHER" id="PTHR45270:SF1">
    <property type="entry name" value="CHAPERONE DNAJ-DOMAIN SUPERFAMILY PROTEIN"/>
    <property type="match status" value="1"/>
</dbReference>
<evidence type="ECO:0000313" key="4">
    <source>
        <dbReference type="Proteomes" id="UP001058974"/>
    </source>
</evidence>
<evidence type="ECO:0000259" key="2">
    <source>
        <dbReference type="PROSITE" id="PS50076"/>
    </source>
</evidence>